<dbReference type="FunFam" id="3.40.50.300:FF:000640">
    <property type="entry name" value="MoxR family ATPase"/>
    <property type="match status" value="1"/>
</dbReference>
<keyword evidence="7" id="KW-1185">Reference proteome</keyword>
<dbReference type="GO" id="GO:0016887">
    <property type="term" value="F:ATP hydrolysis activity"/>
    <property type="evidence" value="ECO:0007669"/>
    <property type="project" value="InterPro"/>
</dbReference>
<dbReference type="PANTHER" id="PTHR42759">
    <property type="entry name" value="MOXR FAMILY PROTEIN"/>
    <property type="match status" value="1"/>
</dbReference>
<dbReference type="RefSeq" id="WP_200312565.1">
    <property type="nucleotide sequence ID" value="NZ_JAENIM010000046.1"/>
</dbReference>
<feature type="domain" description="ChlI/MoxR AAA lid" evidence="5">
    <location>
        <begin position="246"/>
        <end position="313"/>
    </location>
</feature>
<name>A0A8J7SLU3_9BACT</name>
<dbReference type="Pfam" id="PF17863">
    <property type="entry name" value="AAA_lid_2"/>
    <property type="match status" value="1"/>
</dbReference>
<dbReference type="EMBL" id="JAENIM010000046">
    <property type="protein sequence ID" value="MBK1792551.1"/>
    <property type="molecule type" value="Genomic_DNA"/>
</dbReference>
<comment type="similarity">
    <text evidence="3">Belongs to the MoxR family.</text>
</comment>
<reference evidence="6" key="1">
    <citation type="submission" date="2021-01" db="EMBL/GenBank/DDBJ databases">
        <title>Modified the classification status of verrucomicrobia.</title>
        <authorList>
            <person name="Feng X."/>
        </authorList>
    </citation>
    <scope>NUCLEOTIDE SEQUENCE</scope>
    <source>
        <strain evidence="6">_KCTC 22039</strain>
    </source>
</reference>
<evidence type="ECO:0000259" key="4">
    <source>
        <dbReference type="Pfam" id="PF07726"/>
    </source>
</evidence>
<dbReference type="InterPro" id="IPR050764">
    <property type="entry name" value="CbbQ/NirQ/NorQ/GpvN"/>
</dbReference>
<gene>
    <name evidence="6" type="ORF">JIN82_15405</name>
</gene>
<comment type="caution">
    <text evidence="6">The sequence shown here is derived from an EMBL/GenBank/DDBJ whole genome shotgun (WGS) entry which is preliminary data.</text>
</comment>
<dbReference type="SUPFAM" id="SSF52540">
    <property type="entry name" value="P-loop containing nucleoside triphosphate hydrolases"/>
    <property type="match status" value="1"/>
</dbReference>
<sequence>MQKQIEDAQAKLTAVRNRLGEVVVGQEVLVERLMLALICGGHVLIEGAPGLAKTLTVNTLSQALDANFSRVQFTPDLLPSDLTGTLVYDPKAHTFTAEKGPIFANIVLADEINRAPAKVQSSLLEAMQEKQVTLGKETFPLPQPFLVLATQNPIEQEGTYSLPEAQVDRFMFKLRVDYPTLEEELEVMRRMGRPNPTLDVKAVMTLDDIVDIRDLVGQIHLDEQIELYIIRLIDATRNPEKYGMDTSKYVRFGASPRASINLSLAVRAHALMQNRDYVVPQDVKDVAPDVLRHRLAITYRAEAEGLISDDLIKDLLNNVPVTQS</sequence>
<dbReference type="InterPro" id="IPR027417">
    <property type="entry name" value="P-loop_NTPase"/>
</dbReference>
<evidence type="ECO:0000256" key="2">
    <source>
        <dbReference type="ARBA" id="ARBA00022840"/>
    </source>
</evidence>
<dbReference type="PIRSF" id="PIRSF002849">
    <property type="entry name" value="AAA_ATPase_chaperone_MoxR_prd"/>
    <property type="match status" value="1"/>
</dbReference>
<dbReference type="PANTHER" id="PTHR42759:SF1">
    <property type="entry name" value="MAGNESIUM-CHELATASE SUBUNIT CHLD"/>
    <property type="match status" value="1"/>
</dbReference>
<dbReference type="Pfam" id="PF07726">
    <property type="entry name" value="AAA_3"/>
    <property type="match status" value="1"/>
</dbReference>
<evidence type="ECO:0000259" key="5">
    <source>
        <dbReference type="Pfam" id="PF17863"/>
    </source>
</evidence>
<protein>
    <submittedName>
        <fullName evidence="6">MoxR family ATPase</fullName>
    </submittedName>
</protein>
<dbReference type="Gene3D" id="1.10.8.80">
    <property type="entry name" value="Magnesium chelatase subunit I, C-Terminal domain"/>
    <property type="match status" value="1"/>
</dbReference>
<dbReference type="Gene3D" id="3.40.50.300">
    <property type="entry name" value="P-loop containing nucleotide triphosphate hydrolases"/>
    <property type="match status" value="1"/>
</dbReference>
<organism evidence="6 7">
    <name type="scientific">Persicirhabdus sediminis</name>
    <dbReference type="NCBI Taxonomy" id="454144"/>
    <lineage>
        <taxon>Bacteria</taxon>
        <taxon>Pseudomonadati</taxon>
        <taxon>Verrucomicrobiota</taxon>
        <taxon>Verrucomicrobiia</taxon>
        <taxon>Verrucomicrobiales</taxon>
        <taxon>Verrucomicrobiaceae</taxon>
        <taxon>Persicirhabdus</taxon>
    </lineage>
</organism>
<keyword evidence="1" id="KW-0547">Nucleotide-binding</keyword>
<dbReference type="Proteomes" id="UP000624703">
    <property type="component" value="Unassembled WGS sequence"/>
</dbReference>
<proteinExistence type="inferred from homology"/>
<accession>A0A8J7SLU3</accession>
<dbReference type="InterPro" id="IPR041628">
    <property type="entry name" value="ChlI/MoxR_AAA_lid"/>
</dbReference>
<dbReference type="InterPro" id="IPR011703">
    <property type="entry name" value="ATPase_AAA-3"/>
</dbReference>
<dbReference type="GO" id="GO:0005524">
    <property type="term" value="F:ATP binding"/>
    <property type="evidence" value="ECO:0007669"/>
    <property type="project" value="UniProtKB-KW"/>
</dbReference>
<dbReference type="AlphaFoldDB" id="A0A8J7SLU3"/>
<evidence type="ECO:0000256" key="3">
    <source>
        <dbReference type="ARBA" id="ARBA00061607"/>
    </source>
</evidence>
<evidence type="ECO:0000256" key="1">
    <source>
        <dbReference type="ARBA" id="ARBA00022741"/>
    </source>
</evidence>
<feature type="domain" description="ATPase AAA-3" evidence="4">
    <location>
        <begin position="42"/>
        <end position="172"/>
    </location>
</feature>
<evidence type="ECO:0000313" key="6">
    <source>
        <dbReference type="EMBL" id="MBK1792551.1"/>
    </source>
</evidence>
<keyword evidence="2" id="KW-0067">ATP-binding</keyword>
<evidence type="ECO:0000313" key="7">
    <source>
        <dbReference type="Proteomes" id="UP000624703"/>
    </source>
</evidence>